<proteinExistence type="predicted"/>
<dbReference type="EMBL" id="SPHZ02000002">
    <property type="protein sequence ID" value="KAF0930575.1"/>
    <property type="molecule type" value="Genomic_DNA"/>
</dbReference>
<keyword evidence="2" id="KW-1185">Reference proteome</keyword>
<reference evidence="1 2" key="1">
    <citation type="submission" date="2019-11" db="EMBL/GenBank/DDBJ databases">
        <title>Whole genome sequence of Oryza granulata.</title>
        <authorList>
            <person name="Li W."/>
        </authorList>
    </citation>
    <scope>NUCLEOTIDE SEQUENCE [LARGE SCALE GENOMIC DNA]</scope>
    <source>
        <strain evidence="2">cv. Menghai</strain>
        <tissue evidence="1">Leaf</tissue>
    </source>
</reference>
<name>A0A6G1F160_9ORYZ</name>
<organism evidence="1 2">
    <name type="scientific">Oryza meyeriana var. granulata</name>
    <dbReference type="NCBI Taxonomy" id="110450"/>
    <lineage>
        <taxon>Eukaryota</taxon>
        <taxon>Viridiplantae</taxon>
        <taxon>Streptophyta</taxon>
        <taxon>Embryophyta</taxon>
        <taxon>Tracheophyta</taxon>
        <taxon>Spermatophyta</taxon>
        <taxon>Magnoliopsida</taxon>
        <taxon>Liliopsida</taxon>
        <taxon>Poales</taxon>
        <taxon>Poaceae</taxon>
        <taxon>BOP clade</taxon>
        <taxon>Oryzoideae</taxon>
        <taxon>Oryzeae</taxon>
        <taxon>Oryzinae</taxon>
        <taxon>Oryza</taxon>
        <taxon>Oryza meyeriana</taxon>
    </lineage>
</organism>
<evidence type="ECO:0000313" key="2">
    <source>
        <dbReference type="Proteomes" id="UP000479710"/>
    </source>
</evidence>
<comment type="caution">
    <text evidence="1">The sequence shown here is derived from an EMBL/GenBank/DDBJ whole genome shotgun (WGS) entry which is preliminary data.</text>
</comment>
<gene>
    <name evidence="1" type="ORF">E2562_033573</name>
</gene>
<protein>
    <submittedName>
        <fullName evidence="1">Uncharacterized protein</fullName>
    </submittedName>
</protein>
<dbReference type="AlphaFoldDB" id="A0A6G1F160"/>
<sequence length="101" mass="11843">MYGCQHLCVFRLHHLLVNKLSCHVHHSNNSHLPWVEISKVFIHRLVPMLLATVVDSRGTIRTNARIVAKVHWRMLQDRHKHIRMHHRGKLLGASRSKRGAR</sequence>
<evidence type="ECO:0000313" key="1">
    <source>
        <dbReference type="EMBL" id="KAF0930575.1"/>
    </source>
</evidence>
<dbReference type="Proteomes" id="UP000479710">
    <property type="component" value="Unassembled WGS sequence"/>
</dbReference>
<accession>A0A6G1F160</accession>